<dbReference type="GeneID" id="8925954"/>
<sequence>MNVDDLRSVLRTERQKDSLQHLRESFYEDVAEFIAEQKAKREQKAEQLGTHYSPEIRRLTDEIETAEEVVTSIYERRVGKVVKAASFAAAGMTSETDGLTREEKRLFDDLVARIEENRGTVLSALEDVSAADSPRGDVAATDVTTAEPDAPGDSGPAIPPDEPDPETAPTGPGTDASALEAVTGDLAAGDVLADAMGGGTGGDASNAQSTPQSDADRPATEAAAVSGESGPSDSDAANSGSADSGPAIPPDGPDPETAAPSAGDTDTVEPSADDPLSGLADERETVRITADVGTILGVDEREYDLATEDVVTLPAANADPLVERGAAERLD</sequence>
<proteinExistence type="predicted"/>
<reference evidence="4" key="1">
    <citation type="submission" date="2012-11" db="EMBL/GenBank/DDBJ databases">
        <authorList>
            <person name="Becker E.A."/>
            <person name="Seitzer P."/>
            <person name="Tritt A."/>
            <person name="Larsen D."/>
            <person name="Yao A."/>
            <person name="Wu D."/>
            <person name="Darling A."/>
            <person name="Eisen J.A."/>
            <person name="Facciotti M.T."/>
        </authorList>
    </citation>
    <scope>NUCLEOTIDE SEQUENCE [LARGE SCALE GENOMIC DNA]</scope>
    <source>
        <strain evidence="4">ATCC 29605 / DSM 3757 / JCM 8879 / NBRC 14742 / NCIMB 2012 / VKM B-1768 / DS2</strain>
    </source>
</reference>
<dbReference type="CDD" id="cd11714">
    <property type="entry name" value="GINS_A_archaea"/>
    <property type="match status" value="1"/>
</dbReference>
<dbReference type="Gene3D" id="1.20.58.1030">
    <property type="match status" value="1"/>
</dbReference>
<feature type="compositionally biased region" description="Polar residues" evidence="1">
    <location>
        <begin position="203"/>
        <end position="213"/>
    </location>
</feature>
<feature type="region of interest" description="Disordered" evidence="1">
    <location>
        <begin position="125"/>
        <end position="285"/>
    </location>
</feature>
<dbReference type="InterPro" id="IPR054314">
    <property type="entry name" value="Gins51_C"/>
</dbReference>
<dbReference type="Gene3D" id="3.40.5.50">
    <property type="match status" value="1"/>
</dbReference>
<comment type="caution">
    <text evidence="3">The sequence shown here is derived from an EMBL/GenBank/DDBJ whole genome shotgun (WGS) entry which is preliminary data.</text>
</comment>
<organism evidence="3 4">
    <name type="scientific">Haloferax volcanii (strain ATCC 29605 / DSM 3757 / JCM 8879 / NBRC 14742 / NCIMB 2012 / VKM B-1768 / DS2)</name>
    <name type="common">Halobacterium volcanii</name>
    <dbReference type="NCBI Taxonomy" id="309800"/>
    <lineage>
        <taxon>Archaea</taxon>
        <taxon>Methanobacteriati</taxon>
        <taxon>Methanobacteriota</taxon>
        <taxon>Stenosarchaea group</taxon>
        <taxon>Halobacteria</taxon>
        <taxon>Halobacteriales</taxon>
        <taxon>Haloferacaceae</taxon>
        <taxon>Haloferax</taxon>
    </lineage>
</organism>
<dbReference type="AlphaFoldDB" id="A0A384KST7"/>
<dbReference type="OrthoDB" id="157576at2157"/>
<feature type="compositionally biased region" description="Low complexity" evidence="1">
    <location>
        <begin position="229"/>
        <end position="246"/>
    </location>
</feature>
<gene>
    <name evidence="3" type="ORF">C498_08779</name>
</gene>
<accession>A0A384KST7</accession>
<protein>
    <submittedName>
        <fullName evidence="3">DNA replication factor GINS</fullName>
    </submittedName>
</protein>
<reference evidence="3 4" key="2">
    <citation type="journal article" date="2014" name="PLoS Genet.">
        <title>Phylogenetically driven sequencing of extremely halophilic archaea reveals strategies for static and dynamic osmo-response.</title>
        <authorList>
            <person name="Becker E.A."/>
            <person name="Seitzer P.M."/>
            <person name="Tritt A."/>
            <person name="Larsen D."/>
            <person name="Krusor M."/>
            <person name="Yao A.I."/>
            <person name="Wu D."/>
            <person name="Madern D."/>
            <person name="Eisen J.A."/>
            <person name="Darling A.E."/>
            <person name="Facciotti M.T."/>
        </authorList>
    </citation>
    <scope>NUCLEOTIDE SEQUENCE [LARGE SCALE GENOMIC DNA]</scope>
    <source>
        <strain evidence="4">ATCC 29605 / DSM 3757 / JCM 8879 / NBRC 14742 / NCIMB 2012 / VKM B-1768 / DS2</strain>
    </source>
</reference>
<evidence type="ECO:0000259" key="2">
    <source>
        <dbReference type="Pfam" id="PF22090"/>
    </source>
</evidence>
<evidence type="ECO:0000313" key="4">
    <source>
        <dbReference type="Proteomes" id="UP000011532"/>
    </source>
</evidence>
<feature type="compositionally biased region" description="Low complexity" evidence="1">
    <location>
        <begin position="167"/>
        <end position="176"/>
    </location>
</feature>
<evidence type="ECO:0000313" key="3">
    <source>
        <dbReference type="EMBL" id="ELY32290.1"/>
    </source>
</evidence>
<dbReference type="SMR" id="A0A384KST7"/>
<name>A0A384KST7_HALVD</name>
<dbReference type="Pfam" id="PF22090">
    <property type="entry name" value="Gins51_C"/>
    <property type="match status" value="1"/>
</dbReference>
<evidence type="ECO:0000256" key="1">
    <source>
        <dbReference type="SAM" id="MobiDB-lite"/>
    </source>
</evidence>
<dbReference type="Proteomes" id="UP000011532">
    <property type="component" value="Unassembled WGS sequence"/>
</dbReference>
<dbReference type="RefSeq" id="WP_004042883.1">
    <property type="nucleotide sequence ID" value="NC_013967.1"/>
</dbReference>
<dbReference type="EMBL" id="AOHU01000047">
    <property type="protein sequence ID" value="ELY32290.1"/>
    <property type="molecule type" value="Genomic_DNA"/>
</dbReference>
<feature type="domain" description="Gins51 C-terminal" evidence="2">
    <location>
        <begin position="285"/>
        <end position="330"/>
    </location>
</feature>
<feature type="compositionally biased region" description="Low complexity" evidence="1">
    <location>
        <begin position="184"/>
        <end position="195"/>
    </location>
</feature>